<dbReference type="Proteomes" id="UP000309128">
    <property type="component" value="Unassembled WGS sequence"/>
</dbReference>
<dbReference type="Pfam" id="PF03721">
    <property type="entry name" value="UDPG_MGDP_dh_N"/>
    <property type="match status" value="1"/>
</dbReference>
<protein>
    <recommendedName>
        <fullName evidence="3 7">UDP-glucose 6-dehydrogenase</fullName>
        <ecNumber evidence="3 7">1.1.1.22</ecNumber>
    </recommendedName>
</protein>
<feature type="binding site" evidence="10">
    <location>
        <position position="35"/>
    </location>
    <ligand>
        <name>NAD(+)</name>
        <dbReference type="ChEBI" id="CHEBI:57540"/>
    </ligand>
</feature>
<dbReference type="SUPFAM" id="SSF52413">
    <property type="entry name" value="UDP-glucose/GDP-mannose dehydrogenase C-terminal domain"/>
    <property type="match status" value="1"/>
</dbReference>
<dbReference type="UniPathway" id="UPA00038">
    <property type="reaction ID" value="UER00491"/>
</dbReference>
<dbReference type="OrthoDB" id="5193947at2"/>
<comment type="caution">
    <text evidence="12">The sequence shown here is derived from an EMBL/GenBank/DDBJ whole genome shotgun (WGS) entry which is preliminary data.</text>
</comment>
<reference evidence="12 13" key="1">
    <citation type="submission" date="2019-05" db="EMBL/GenBank/DDBJ databases">
        <title>Draft genome sequence of Nonomuraea turkmeniaca DSM 43926.</title>
        <authorList>
            <person name="Saricaoglu S."/>
            <person name="Isik K."/>
        </authorList>
    </citation>
    <scope>NUCLEOTIDE SEQUENCE [LARGE SCALE GENOMIC DNA]</scope>
    <source>
        <strain evidence="12 13">DSM 43926</strain>
    </source>
</reference>
<evidence type="ECO:0000256" key="8">
    <source>
        <dbReference type="PIRSR" id="PIRSR500134-1"/>
    </source>
</evidence>
<comment type="similarity">
    <text evidence="2 7">Belongs to the UDP-glucose/GDP-mannose dehydrogenase family.</text>
</comment>
<dbReference type="PIRSF" id="PIRSF500134">
    <property type="entry name" value="UDPglc_DH_bac"/>
    <property type="match status" value="1"/>
</dbReference>
<accession>A0A5S4EYF8</accession>
<dbReference type="PIRSF" id="PIRSF000124">
    <property type="entry name" value="UDPglc_GDPman_dh"/>
    <property type="match status" value="1"/>
</dbReference>
<evidence type="ECO:0000256" key="6">
    <source>
        <dbReference type="ARBA" id="ARBA00047473"/>
    </source>
</evidence>
<dbReference type="SUPFAM" id="SSF48179">
    <property type="entry name" value="6-phosphogluconate dehydrogenase C-terminal domain-like"/>
    <property type="match status" value="1"/>
</dbReference>
<feature type="binding site" evidence="10">
    <location>
        <position position="123"/>
    </location>
    <ligand>
        <name>NAD(+)</name>
        <dbReference type="ChEBI" id="CHEBI:57540"/>
    </ligand>
</feature>
<evidence type="ECO:0000256" key="7">
    <source>
        <dbReference type="PIRNR" id="PIRNR000124"/>
    </source>
</evidence>
<keyword evidence="13" id="KW-1185">Reference proteome</keyword>
<feature type="binding site" evidence="10">
    <location>
        <position position="268"/>
    </location>
    <ligand>
        <name>NAD(+)</name>
        <dbReference type="ChEBI" id="CHEBI:57540"/>
    </ligand>
</feature>
<gene>
    <name evidence="12" type="ORF">ETD86_46565</name>
</gene>
<dbReference type="Pfam" id="PF00984">
    <property type="entry name" value="UDPG_MGDP_dh"/>
    <property type="match status" value="1"/>
</dbReference>
<evidence type="ECO:0000313" key="12">
    <source>
        <dbReference type="EMBL" id="TMR08726.1"/>
    </source>
</evidence>
<comment type="catalytic activity">
    <reaction evidence="6 7">
        <text>UDP-alpha-D-glucose + 2 NAD(+) + H2O = UDP-alpha-D-glucuronate + 2 NADH + 3 H(+)</text>
        <dbReference type="Rhea" id="RHEA:23596"/>
        <dbReference type="ChEBI" id="CHEBI:15377"/>
        <dbReference type="ChEBI" id="CHEBI:15378"/>
        <dbReference type="ChEBI" id="CHEBI:57540"/>
        <dbReference type="ChEBI" id="CHEBI:57945"/>
        <dbReference type="ChEBI" id="CHEBI:58052"/>
        <dbReference type="ChEBI" id="CHEBI:58885"/>
        <dbReference type="EC" id="1.1.1.22"/>
    </reaction>
</comment>
<evidence type="ECO:0000313" key="13">
    <source>
        <dbReference type="Proteomes" id="UP000309128"/>
    </source>
</evidence>
<dbReference type="InterPro" id="IPR028357">
    <property type="entry name" value="UDPglc_DH_bac"/>
</dbReference>
<feature type="binding site" evidence="9">
    <location>
        <position position="209"/>
    </location>
    <ligand>
        <name>substrate</name>
    </ligand>
</feature>
<evidence type="ECO:0000259" key="11">
    <source>
        <dbReference type="SMART" id="SM00984"/>
    </source>
</evidence>
<dbReference type="InterPro" id="IPR001732">
    <property type="entry name" value="UDP-Glc/GDP-Man_DH_N"/>
</dbReference>
<dbReference type="Pfam" id="PF03720">
    <property type="entry name" value="UDPG_MGDP_dh_C"/>
    <property type="match status" value="1"/>
</dbReference>
<keyword evidence="5 7" id="KW-0520">NAD</keyword>
<dbReference type="PANTHER" id="PTHR43750:SF3">
    <property type="entry name" value="UDP-GLUCOSE 6-DEHYDROGENASE TUAD"/>
    <property type="match status" value="1"/>
</dbReference>
<dbReference type="InterPro" id="IPR008927">
    <property type="entry name" value="6-PGluconate_DH-like_C_sf"/>
</dbReference>
<comment type="pathway">
    <text evidence="1">Nucleotide-sugar biosynthesis; UDP-alpha-D-glucuronate biosynthesis; UDP-alpha-D-glucuronate from UDP-alpha-D-glucose: step 1/1.</text>
</comment>
<dbReference type="InterPro" id="IPR017476">
    <property type="entry name" value="UDP-Glc/GDP-Man"/>
</dbReference>
<evidence type="ECO:0000256" key="5">
    <source>
        <dbReference type="ARBA" id="ARBA00023027"/>
    </source>
</evidence>
<evidence type="ECO:0000256" key="1">
    <source>
        <dbReference type="ARBA" id="ARBA00004701"/>
    </source>
</evidence>
<dbReference type="GO" id="GO:0000271">
    <property type="term" value="P:polysaccharide biosynthetic process"/>
    <property type="evidence" value="ECO:0007669"/>
    <property type="project" value="InterPro"/>
</dbReference>
<dbReference type="SMART" id="SM00984">
    <property type="entry name" value="UDPG_MGDP_dh_C"/>
    <property type="match status" value="1"/>
</dbReference>
<feature type="active site" description="Nucleophile" evidence="8">
    <location>
        <position position="265"/>
    </location>
</feature>
<feature type="binding site" evidence="9">
    <location>
        <position position="328"/>
    </location>
    <ligand>
        <name>substrate</name>
    </ligand>
</feature>
<feature type="binding site" evidence="10">
    <location>
        <position position="335"/>
    </location>
    <ligand>
        <name>NAD(+)</name>
        <dbReference type="ChEBI" id="CHEBI:57540"/>
    </ligand>
</feature>
<dbReference type="GO" id="GO:0006065">
    <property type="term" value="P:UDP-glucuronate biosynthetic process"/>
    <property type="evidence" value="ECO:0007669"/>
    <property type="project" value="UniProtKB-UniPathway"/>
</dbReference>
<dbReference type="SUPFAM" id="SSF51735">
    <property type="entry name" value="NAD(P)-binding Rossmann-fold domains"/>
    <property type="match status" value="1"/>
</dbReference>
<dbReference type="AlphaFoldDB" id="A0A5S4EYF8"/>
<dbReference type="GO" id="GO:0003979">
    <property type="term" value="F:UDP-glucose 6-dehydrogenase activity"/>
    <property type="evidence" value="ECO:0007669"/>
    <property type="project" value="UniProtKB-EC"/>
</dbReference>
<evidence type="ECO:0000256" key="4">
    <source>
        <dbReference type="ARBA" id="ARBA00023002"/>
    </source>
</evidence>
<dbReference type="EC" id="1.1.1.22" evidence="3 7"/>
<dbReference type="Gene3D" id="1.20.5.100">
    <property type="entry name" value="Cytochrome c1, transmembrane anchor, C-terminal"/>
    <property type="match status" value="1"/>
</dbReference>
<dbReference type="NCBIfam" id="TIGR03026">
    <property type="entry name" value="NDP-sugDHase"/>
    <property type="match status" value="1"/>
</dbReference>
<dbReference type="PANTHER" id="PTHR43750">
    <property type="entry name" value="UDP-GLUCOSE 6-DEHYDROGENASE TUAD"/>
    <property type="match status" value="1"/>
</dbReference>
<feature type="binding site" evidence="9">
    <location>
        <begin position="153"/>
        <end position="156"/>
    </location>
    <ligand>
        <name>substrate</name>
    </ligand>
</feature>
<organism evidence="12 13">
    <name type="scientific">Nonomuraea turkmeniaca</name>
    <dbReference type="NCBI Taxonomy" id="103838"/>
    <lineage>
        <taxon>Bacteria</taxon>
        <taxon>Bacillati</taxon>
        <taxon>Actinomycetota</taxon>
        <taxon>Actinomycetes</taxon>
        <taxon>Streptosporangiales</taxon>
        <taxon>Streptosporangiaceae</taxon>
        <taxon>Nonomuraea</taxon>
    </lineage>
</organism>
<feature type="binding site" evidence="10">
    <location>
        <position position="86"/>
    </location>
    <ligand>
        <name>NAD(+)</name>
        <dbReference type="ChEBI" id="CHEBI:57540"/>
    </ligand>
</feature>
<dbReference type="InterPro" id="IPR036220">
    <property type="entry name" value="UDP-Glc/GDP-Man_DH_C_sf"/>
</dbReference>
<dbReference type="InterPro" id="IPR014026">
    <property type="entry name" value="UDP-Glc/GDP-Man_DH_dimer"/>
</dbReference>
<proteinExistence type="inferred from homology"/>
<evidence type="ECO:0000256" key="3">
    <source>
        <dbReference type="ARBA" id="ARBA00012954"/>
    </source>
</evidence>
<feature type="binding site" evidence="10">
    <location>
        <position position="156"/>
    </location>
    <ligand>
        <name>NAD(+)</name>
        <dbReference type="ChEBI" id="CHEBI:57540"/>
    </ligand>
</feature>
<evidence type="ECO:0000256" key="10">
    <source>
        <dbReference type="PIRSR" id="PIRSR500134-3"/>
    </source>
</evidence>
<name>A0A5S4EYF8_9ACTN</name>
<feature type="domain" description="UDP-glucose/GDP-mannose dehydrogenase C-terminal" evidence="11">
    <location>
        <begin position="321"/>
        <end position="424"/>
    </location>
</feature>
<dbReference type="InterPro" id="IPR014027">
    <property type="entry name" value="UDP-Glc/GDP-Man_DH_C"/>
</dbReference>
<dbReference type="InterPro" id="IPR036291">
    <property type="entry name" value="NAD(P)-bd_dom_sf"/>
</dbReference>
<dbReference type="GO" id="GO:0051287">
    <property type="term" value="F:NAD binding"/>
    <property type="evidence" value="ECO:0007669"/>
    <property type="project" value="InterPro"/>
</dbReference>
<evidence type="ECO:0000256" key="9">
    <source>
        <dbReference type="PIRSR" id="PIRSR500134-2"/>
    </source>
</evidence>
<dbReference type="EMBL" id="VCKY01000274">
    <property type="protein sequence ID" value="TMR08726.1"/>
    <property type="molecule type" value="Genomic_DNA"/>
</dbReference>
<keyword evidence="4 7" id="KW-0560">Oxidoreductase</keyword>
<evidence type="ECO:0000256" key="2">
    <source>
        <dbReference type="ARBA" id="ARBA00006601"/>
    </source>
</evidence>
<dbReference type="Gene3D" id="3.40.50.720">
    <property type="entry name" value="NAD(P)-binding Rossmann-like Domain"/>
    <property type="match status" value="2"/>
</dbReference>
<sequence>MRVSVIGCGHLGAPHAAAMAELGHEVIGVELDPEKCKALAAGVAPFYEARFGELLAAHTATGRLRFSTSMAEAADFADLHFIAVGTPLRADGRGYDTSQVIGAVEALLPLLPPRPAAIVGKSTVTVGTAARLQQIIDRFASAARVDLVWNPEFLREGHAIEDSLRPDRIVAGLSTPKARAAIEEVYAPILARGDVELIVTDPATAEVLKSAANAFLTTKISFINAMAEVCEITGADVNTVAYGIGIDKRIGHGGMRPGIGYGGGCLPKDVRAFTHRVGELGARDAHGLLTAVEHVNDGRARAAAELVEKANGGPLDGCPISFLGASFKAGTSDVRDSPALRLAERLVERGAAPVIYDPEALDAARAFHPGFSYADTVHDALQAADLVVIGTEWPQFTHDPGLPDEAAALVRRKVLVDVRNAVDAGPWLLAGWEVWQLGRRPQRPPHSAA</sequence>
<feature type="binding site" evidence="9">
    <location>
        <position position="262"/>
    </location>
    <ligand>
        <name>substrate</name>
    </ligand>
</feature>